<accession>A0A150FZ24</accession>
<dbReference type="InterPro" id="IPR041667">
    <property type="entry name" value="Cupin_8"/>
</dbReference>
<evidence type="ECO:0000256" key="1">
    <source>
        <dbReference type="ARBA" id="ARBA00006801"/>
    </source>
</evidence>
<proteinExistence type="inferred from homology"/>
<name>A0A150FZ24_GONPE</name>
<dbReference type="Pfam" id="PF13621">
    <property type="entry name" value="Cupin_8"/>
    <property type="match status" value="1"/>
</dbReference>
<comment type="similarity">
    <text evidence="1">Belongs to the JARID1 histone demethylase family.</text>
</comment>
<keyword evidence="4" id="KW-1185">Reference proteome</keyword>
<feature type="domain" description="Cupin-like" evidence="2">
    <location>
        <begin position="145"/>
        <end position="267"/>
    </location>
</feature>
<dbReference type="Proteomes" id="UP000075714">
    <property type="component" value="Unassembled WGS sequence"/>
</dbReference>
<reference evidence="4" key="1">
    <citation type="journal article" date="2016" name="Nat. Commun.">
        <title>The Gonium pectorale genome demonstrates co-option of cell cycle regulation during the evolution of multicellularity.</title>
        <authorList>
            <person name="Hanschen E.R."/>
            <person name="Marriage T.N."/>
            <person name="Ferris P.J."/>
            <person name="Hamaji T."/>
            <person name="Toyoda A."/>
            <person name="Fujiyama A."/>
            <person name="Neme R."/>
            <person name="Noguchi H."/>
            <person name="Minakuchi Y."/>
            <person name="Suzuki M."/>
            <person name="Kawai-Toyooka H."/>
            <person name="Smith D.R."/>
            <person name="Sparks H."/>
            <person name="Anderson J."/>
            <person name="Bakaric R."/>
            <person name="Luria V."/>
            <person name="Karger A."/>
            <person name="Kirschner M.W."/>
            <person name="Durand P.M."/>
            <person name="Michod R.E."/>
            <person name="Nozaki H."/>
            <person name="Olson B.J."/>
        </authorList>
    </citation>
    <scope>NUCLEOTIDE SEQUENCE [LARGE SCALE GENOMIC DNA]</scope>
    <source>
        <strain evidence="4">NIES-2863</strain>
    </source>
</reference>
<comment type="caution">
    <text evidence="3">The sequence shown here is derived from an EMBL/GenBank/DDBJ whole genome shotgun (WGS) entry which is preliminary data.</text>
</comment>
<organism evidence="3 4">
    <name type="scientific">Gonium pectorale</name>
    <name type="common">Green alga</name>
    <dbReference type="NCBI Taxonomy" id="33097"/>
    <lineage>
        <taxon>Eukaryota</taxon>
        <taxon>Viridiplantae</taxon>
        <taxon>Chlorophyta</taxon>
        <taxon>core chlorophytes</taxon>
        <taxon>Chlorophyceae</taxon>
        <taxon>CS clade</taxon>
        <taxon>Chlamydomonadales</taxon>
        <taxon>Volvocaceae</taxon>
        <taxon>Gonium</taxon>
    </lineage>
</organism>
<protein>
    <recommendedName>
        <fullName evidence="2">Cupin-like domain-containing protein</fullName>
    </recommendedName>
</protein>
<gene>
    <name evidence="3" type="ORF">GPECTOR_114g314</name>
</gene>
<evidence type="ECO:0000259" key="2">
    <source>
        <dbReference type="Pfam" id="PF13621"/>
    </source>
</evidence>
<dbReference type="SUPFAM" id="SSF51197">
    <property type="entry name" value="Clavaminate synthase-like"/>
    <property type="match status" value="1"/>
</dbReference>
<dbReference type="OrthoDB" id="528378at2759"/>
<dbReference type="Gene3D" id="2.60.120.650">
    <property type="entry name" value="Cupin"/>
    <property type="match status" value="1"/>
</dbReference>
<dbReference type="EMBL" id="LSYV01000114">
    <property type="protein sequence ID" value="KXZ42863.1"/>
    <property type="molecule type" value="Genomic_DNA"/>
</dbReference>
<dbReference type="AlphaFoldDB" id="A0A150FZ24"/>
<sequence>MHTARSQLTPQEREVAAVVLEAVKASNALVFQMRQDTVKVSESADNGIVKKSWLPMWQHYKEVAAYDAGLRARDEAAAAAAVAAAAAAAGGHRGKSNGGKASGSRQQRRALYMHNKSLIEVVGEELTHKLYGALPYLATDVLVNYPALYQSDNPKASNDVLVGGRHSWSPVHQDLPLYCTSVILVLEGHKEFVLLHEDSVKALRVNTAGGDWEQPVRHEGKVHANLKAFVEATGGVVVTLRAGDFLIMPPRVYHLARNCDLTVSCNFSVCQMEQVPLALSLTFASIKCDSRDPSFMLFDKDFARLLEDCTKALLKKASQVKCANPHNATRYNRLPPVRALVDSATSLMGWYAFLQCIPKKWVEGFWGELRNRLLEELLAALPLHTRTPAAAAAAAAAAGAARGAAAEAMGAAEAAAKAESAAEGAPAAAVGGAAPLADAAHALVGGNVAGRRAAARAVRTARALKRSLAVAAAGAAGQLRQPQQRKALALGSPAGRAGSALAPRVVVRKQR</sequence>
<evidence type="ECO:0000313" key="4">
    <source>
        <dbReference type="Proteomes" id="UP000075714"/>
    </source>
</evidence>
<evidence type="ECO:0000313" key="3">
    <source>
        <dbReference type="EMBL" id="KXZ42863.1"/>
    </source>
</evidence>